<reference evidence="2" key="1">
    <citation type="submission" date="2018-02" db="EMBL/GenBank/DDBJ databases">
        <authorList>
            <person name="Hausmann B."/>
        </authorList>
    </citation>
    <scope>NUCLEOTIDE SEQUENCE [LARGE SCALE GENOMIC DNA]</scope>
    <source>
        <strain evidence="2">Peat soil MAG SbF1</strain>
    </source>
</reference>
<proteinExistence type="predicted"/>
<accession>A0A2U3KUI1</accession>
<organism evidence="1 2">
    <name type="scientific">Candidatus Desulfosporosinus infrequens</name>
    <dbReference type="NCBI Taxonomy" id="2043169"/>
    <lineage>
        <taxon>Bacteria</taxon>
        <taxon>Bacillati</taxon>
        <taxon>Bacillota</taxon>
        <taxon>Clostridia</taxon>
        <taxon>Eubacteriales</taxon>
        <taxon>Desulfitobacteriaceae</taxon>
        <taxon>Desulfosporosinus</taxon>
    </lineage>
</organism>
<sequence length="140" mass="15859">MVGERKAARNCNNNVTEATLKEDIYLSPHAPVQGTNHHENCYFLTNKKRGGSFSVYEIKEKGIELLFNLGKIEQKRRAKDLSLPRVEMLDRVEISKLAINLTQSGWSFLGSSDGKKEEELPNTSLMQCLLTSPEKRRGHV</sequence>
<dbReference type="EMBL" id="OMOF01000204">
    <property type="protein sequence ID" value="SPF43333.1"/>
    <property type="molecule type" value="Genomic_DNA"/>
</dbReference>
<evidence type="ECO:0000313" key="1">
    <source>
        <dbReference type="EMBL" id="SPF43333.1"/>
    </source>
</evidence>
<dbReference type="OrthoDB" id="2884789at2"/>
<name>A0A2U3KUI1_9FIRM</name>
<gene>
    <name evidence="1" type="ORF">SBF1_2820004</name>
</gene>
<dbReference type="Proteomes" id="UP000238916">
    <property type="component" value="Unassembled WGS sequence"/>
</dbReference>
<protein>
    <submittedName>
        <fullName evidence="1">Uncharacterized protein</fullName>
    </submittedName>
</protein>
<evidence type="ECO:0000313" key="2">
    <source>
        <dbReference type="Proteomes" id="UP000238916"/>
    </source>
</evidence>
<dbReference type="AlphaFoldDB" id="A0A2U3KUI1"/>